<dbReference type="Pfam" id="PF00092">
    <property type="entry name" value="VWA"/>
    <property type="match status" value="1"/>
</dbReference>
<dbReference type="EMBL" id="JBHRSZ010000009">
    <property type="protein sequence ID" value="MFC3153228.1"/>
    <property type="molecule type" value="Genomic_DNA"/>
</dbReference>
<evidence type="ECO:0000313" key="3">
    <source>
        <dbReference type="EMBL" id="MFC3153228.1"/>
    </source>
</evidence>
<name>A0ABV7HHC2_9GAMM</name>
<evidence type="ECO:0000313" key="4">
    <source>
        <dbReference type="Proteomes" id="UP001595476"/>
    </source>
</evidence>
<evidence type="ECO:0000259" key="2">
    <source>
        <dbReference type="PROSITE" id="PS50234"/>
    </source>
</evidence>
<feature type="domain" description="VWFA" evidence="2">
    <location>
        <begin position="433"/>
        <end position="618"/>
    </location>
</feature>
<dbReference type="PROSITE" id="PS50234">
    <property type="entry name" value="VWFA"/>
    <property type="match status" value="1"/>
</dbReference>
<sequence>MEEYVGFKWHEYITGKASTDFEDATVALKDAGYEIGVLFRALGGDTGLRIEAATPRDYFMRRSFLQKLAGTHQQVELTWRDNETLRLPEKLAIFDSAQLNKYLYLWLAALAAQQADDFSDWFQDNQSLTQRVLAIYPGMKQIYTTLVEAFLMLRPSLNELEDDAAAQEQAIQQALREPGSVEVLPPAKYAPNPVYLWLYPGNMSACMSMPSPVEDDEGSVSSGKKKHGKRKQGERVESYDKNHGLMVFRLENLFSFSEFVPVDRAGDDTDEEDAESVADDLDVISVSRDRKAASSSIKFDLDLPASDNDDLRLGDGILLPEWDYRSQSYREDYCCLQPMLGEPEKDNLKADESDGSNLEGSAIGQLPNHLRADAAKLRRQFSGLKPVRQWQNRQQDGEELDLDNWLHHVADAKAGSDSSEQGFYRTFNNQVRDLSCLILADLSLSTDTWVNNDQRVIDVVQDSLQLLCEALSATGDRFSVYGFSSRKRDHVRYHVIKNFNERYSDQIRGRIQHLKPGYYTRMGAAIRQSIKVLSNEKSHQRVLMIITDGKPNDLDLYEGRYGVEDTRMAILEAKRAGLQPFCVTIDDDADEYLPYLFGKNGFVVIKDPAQLPKELPRLYVNLTR</sequence>
<dbReference type="PANTHER" id="PTHR41248">
    <property type="entry name" value="NORD PROTEIN"/>
    <property type="match status" value="1"/>
</dbReference>
<dbReference type="SUPFAM" id="SSF53300">
    <property type="entry name" value="vWA-like"/>
    <property type="match status" value="1"/>
</dbReference>
<organism evidence="3 4">
    <name type="scientific">Litoribrevibacter euphylliae</name>
    <dbReference type="NCBI Taxonomy" id="1834034"/>
    <lineage>
        <taxon>Bacteria</taxon>
        <taxon>Pseudomonadati</taxon>
        <taxon>Pseudomonadota</taxon>
        <taxon>Gammaproteobacteria</taxon>
        <taxon>Oceanospirillales</taxon>
        <taxon>Oceanospirillaceae</taxon>
        <taxon>Litoribrevibacter</taxon>
    </lineage>
</organism>
<dbReference type="SMART" id="SM00327">
    <property type="entry name" value="VWA"/>
    <property type="match status" value="1"/>
</dbReference>
<feature type="region of interest" description="Disordered" evidence="1">
    <location>
        <begin position="344"/>
        <end position="363"/>
    </location>
</feature>
<gene>
    <name evidence="3" type="ORF">ACFOEK_19470</name>
</gene>
<protein>
    <submittedName>
        <fullName evidence="3">Nitric oxide reductase activation protein NorD</fullName>
    </submittedName>
</protein>
<evidence type="ECO:0000256" key="1">
    <source>
        <dbReference type="SAM" id="MobiDB-lite"/>
    </source>
</evidence>
<dbReference type="CDD" id="cd01454">
    <property type="entry name" value="vWA_norD_type"/>
    <property type="match status" value="1"/>
</dbReference>
<proteinExistence type="predicted"/>
<dbReference type="InterPro" id="IPR051928">
    <property type="entry name" value="NorD/CobT"/>
</dbReference>
<dbReference type="Proteomes" id="UP001595476">
    <property type="component" value="Unassembled WGS sequence"/>
</dbReference>
<dbReference type="Gene3D" id="3.40.50.410">
    <property type="entry name" value="von Willebrand factor, type A domain"/>
    <property type="match status" value="1"/>
</dbReference>
<comment type="caution">
    <text evidence="3">The sequence shown here is derived from an EMBL/GenBank/DDBJ whole genome shotgun (WGS) entry which is preliminary data.</text>
</comment>
<reference evidence="4" key="1">
    <citation type="journal article" date="2019" name="Int. J. Syst. Evol. Microbiol.">
        <title>The Global Catalogue of Microorganisms (GCM) 10K type strain sequencing project: providing services to taxonomists for standard genome sequencing and annotation.</title>
        <authorList>
            <consortium name="The Broad Institute Genomics Platform"/>
            <consortium name="The Broad Institute Genome Sequencing Center for Infectious Disease"/>
            <person name="Wu L."/>
            <person name="Ma J."/>
        </authorList>
    </citation>
    <scope>NUCLEOTIDE SEQUENCE [LARGE SCALE GENOMIC DNA]</scope>
    <source>
        <strain evidence="4">KCTC 52438</strain>
    </source>
</reference>
<dbReference type="RefSeq" id="WP_386723152.1">
    <property type="nucleotide sequence ID" value="NZ_JBHRSZ010000009.1"/>
</dbReference>
<dbReference type="InterPro" id="IPR002035">
    <property type="entry name" value="VWF_A"/>
</dbReference>
<accession>A0ABV7HHC2</accession>
<dbReference type="PANTHER" id="PTHR41248:SF1">
    <property type="entry name" value="NORD PROTEIN"/>
    <property type="match status" value="1"/>
</dbReference>
<dbReference type="InterPro" id="IPR036465">
    <property type="entry name" value="vWFA_dom_sf"/>
</dbReference>
<keyword evidence="4" id="KW-1185">Reference proteome</keyword>
<feature type="region of interest" description="Disordered" evidence="1">
    <location>
        <begin position="210"/>
        <end position="236"/>
    </location>
</feature>